<evidence type="ECO:0000313" key="2">
    <source>
        <dbReference type="Proteomes" id="UP000185124"/>
    </source>
</evidence>
<sequence>MQYGPSMPTFLVLLHRSGPQWDPSRPMQEQSDWATHASFMDELVDTGFVVLGGPLADEHRVVLVVVSESEDVVRATLGRDPWSETHLRVDSVEPWTIRLGPRPDDGRPAL</sequence>
<name>A0A1N5ZKK8_9ACTN</name>
<keyword evidence="2" id="KW-1185">Reference proteome</keyword>
<gene>
    <name evidence="1" type="ORF">SAMN04489832_4125</name>
</gene>
<dbReference type="SUPFAM" id="SSF54909">
    <property type="entry name" value="Dimeric alpha+beta barrel"/>
    <property type="match status" value="1"/>
</dbReference>
<dbReference type="AlphaFoldDB" id="A0A1N5ZKK8"/>
<dbReference type="STRING" id="709881.SAMN04489832_4125"/>
<protein>
    <recommendedName>
        <fullName evidence="3">YCII-related domain-containing protein</fullName>
    </recommendedName>
</protein>
<proteinExistence type="predicted"/>
<evidence type="ECO:0008006" key="3">
    <source>
        <dbReference type="Google" id="ProtNLM"/>
    </source>
</evidence>
<accession>A0A1N5ZKK8</accession>
<dbReference type="EMBL" id="FSQT01000002">
    <property type="protein sequence ID" value="SIN22338.1"/>
    <property type="molecule type" value="Genomic_DNA"/>
</dbReference>
<dbReference type="Gene3D" id="3.30.70.1060">
    <property type="entry name" value="Dimeric alpha+beta barrel"/>
    <property type="match status" value="1"/>
</dbReference>
<reference evidence="2" key="1">
    <citation type="submission" date="2016-12" db="EMBL/GenBank/DDBJ databases">
        <authorList>
            <person name="Varghese N."/>
            <person name="Submissions S."/>
        </authorList>
    </citation>
    <scope>NUCLEOTIDE SEQUENCE [LARGE SCALE GENOMIC DNA]</scope>
    <source>
        <strain evidence="2">DSM 45599</strain>
    </source>
</reference>
<evidence type="ECO:0000313" key="1">
    <source>
        <dbReference type="EMBL" id="SIN22338.1"/>
    </source>
</evidence>
<dbReference type="Proteomes" id="UP000185124">
    <property type="component" value="Unassembled WGS sequence"/>
</dbReference>
<dbReference type="InterPro" id="IPR011008">
    <property type="entry name" value="Dimeric_a/b-barrel"/>
</dbReference>
<organism evidence="1 2">
    <name type="scientific">Micromonospora cremea</name>
    <dbReference type="NCBI Taxonomy" id="709881"/>
    <lineage>
        <taxon>Bacteria</taxon>
        <taxon>Bacillati</taxon>
        <taxon>Actinomycetota</taxon>
        <taxon>Actinomycetes</taxon>
        <taxon>Micromonosporales</taxon>
        <taxon>Micromonosporaceae</taxon>
        <taxon>Micromonospora</taxon>
    </lineage>
</organism>